<proteinExistence type="predicted"/>
<dbReference type="RefSeq" id="WP_323332297.1">
    <property type="nucleotide sequence ID" value="NZ_JAYFSI010000009.1"/>
</dbReference>
<name>A0ABU5RDY7_9PSEU</name>
<dbReference type="Proteomes" id="UP001304298">
    <property type="component" value="Unassembled WGS sequence"/>
</dbReference>
<dbReference type="SUPFAM" id="SSF47413">
    <property type="entry name" value="lambda repressor-like DNA-binding domains"/>
    <property type="match status" value="1"/>
</dbReference>
<dbReference type="InterPro" id="IPR043917">
    <property type="entry name" value="DUF5753"/>
</dbReference>
<dbReference type="InterPro" id="IPR001387">
    <property type="entry name" value="Cro/C1-type_HTH"/>
</dbReference>
<dbReference type="EMBL" id="JAYFSI010000009">
    <property type="protein sequence ID" value="MEA5364482.1"/>
    <property type="molecule type" value="Genomic_DNA"/>
</dbReference>
<evidence type="ECO:0000313" key="3">
    <source>
        <dbReference type="EMBL" id="MEA5364482.1"/>
    </source>
</evidence>
<keyword evidence="4" id="KW-1185">Reference proteome</keyword>
<dbReference type="SMART" id="SM00530">
    <property type="entry name" value="HTH_XRE"/>
    <property type="match status" value="1"/>
</dbReference>
<protein>
    <submittedName>
        <fullName evidence="3">Helix-turn-helix transcriptional regulator</fullName>
    </submittedName>
</protein>
<organism evidence="3 4">
    <name type="scientific">Amycolatopsis heterodermiae</name>
    <dbReference type="NCBI Taxonomy" id="3110235"/>
    <lineage>
        <taxon>Bacteria</taxon>
        <taxon>Bacillati</taxon>
        <taxon>Actinomycetota</taxon>
        <taxon>Actinomycetes</taxon>
        <taxon>Pseudonocardiales</taxon>
        <taxon>Pseudonocardiaceae</taxon>
        <taxon>Amycolatopsis</taxon>
    </lineage>
</organism>
<dbReference type="Pfam" id="PF19054">
    <property type="entry name" value="DUF5753"/>
    <property type="match status" value="1"/>
</dbReference>
<dbReference type="Pfam" id="PF13560">
    <property type="entry name" value="HTH_31"/>
    <property type="match status" value="1"/>
</dbReference>
<gene>
    <name evidence="3" type="ORF">VA596_33465</name>
</gene>
<evidence type="ECO:0000259" key="2">
    <source>
        <dbReference type="PROSITE" id="PS50943"/>
    </source>
</evidence>
<evidence type="ECO:0000256" key="1">
    <source>
        <dbReference type="SAM" id="MobiDB-lite"/>
    </source>
</evidence>
<dbReference type="InterPro" id="IPR010982">
    <property type="entry name" value="Lambda_DNA-bd_dom_sf"/>
</dbReference>
<evidence type="ECO:0000313" key="4">
    <source>
        <dbReference type="Proteomes" id="UP001304298"/>
    </source>
</evidence>
<dbReference type="PROSITE" id="PS50943">
    <property type="entry name" value="HTH_CROC1"/>
    <property type="match status" value="1"/>
</dbReference>
<sequence length="282" mass="31875">MSKRQQLAAELRSSRELAGKSGRALAKEVGISQAKVSRIESAQTVPSRDEVAAWLAATDVPERQRVRVLELTDSVFKEVNSWRAVLRARQHHQDDVEELETSARLVHCYQPAAVPGLLQTPEYARRMFGMSHVPFSVDGLSSALAARIQRQLLLFEVDRGFEFLITEAALRWRPGPPSLMVAQLDRILSLSTLENVSIGIIPVGQEARTPMDHVFICYEQEEGDPGAFVEIEMVHDNVIIRDPNEVAHYRHRWSLLTQAAVFADDARQLLNSLLMEFRTRRD</sequence>
<feature type="domain" description="HTH cro/C1-type" evidence="2">
    <location>
        <begin position="11"/>
        <end position="65"/>
    </location>
</feature>
<feature type="region of interest" description="Disordered" evidence="1">
    <location>
        <begin position="1"/>
        <end position="22"/>
    </location>
</feature>
<dbReference type="CDD" id="cd00093">
    <property type="entry name" value="HTH_XRE"/>
    <property type="match status" value="1"/>
</dbReference>
<accession>A0ABU5RDY7</accession>
<comment type="caution">
    <text evidence="3">The sequence shown here is derived from an EMBL/GenBank/DDBJ whole genome shotgun (WGS) entry which is preliminary data.</text>
</comment>
<reference evidence="3 4" key="1">
    <citation type="submission" date="2023-12" db="EMBL/GenBank/DDBJ databases">
        <title>Amycolatopsis sp. V23-08.</title>
        <authorList>
            <person name="Somphong A."/>
        </authorList>
    </citation>
    <scope>NUCLEOTIDE SEQUENCE [LARGE SCALE GENOMIC DNA]</scope>
    <source>
        <strain evidence="3 4">V23-08</strain>
    </source>
</reference>
<dbReference type="Gene3D" id="1.10.260.40">
    <property type="entry name" value="lambda repressor-like DNA-binding domains"/>
    <property type="match status" value="1"/>
</dbReference>